<evidence type="ECO:0000313" key="4">
    <source>
        <dbReference type="Proteomes" id="UP000019373"/>
    </source>
</evidence>
<proteinExistence type="predicted"/>
<evidence type="ECO:0000313" key="3">
    <source>
        <dbReference type="EMBL" id="ERF71911.1"/>
    </source>
</evidence>
<dbReference type="eggNOG" id="ENOG502S6WS">
    <property type="taxonomic scope" value="Eukaryota"/>
</dbReference>
<dbReference type="AlphaFoldDB" id="U1GJ95"/>
<dbReference type="Proteomes" id="UP000019373">
    <property type="component" value="Unassembled WGS sequence"/>
</dbReference>
<dbReference type="OMA" id="CAHESRE"/>
<dbReference type="RefSeq" id="XP_007802431.1">
    <property type="nucleotide sequence ID" value="XM_007804240.1"/>
</dbReference>
<accession>U1GJ95</accession>
<evidence type="ECO:0000256" key="2">
    <source>
        <dbReference type="SAM" id="MobiDB-lite"/>
    </source>
</evidence>
<feature type="compositionally biased region" description="Low complexity" evidence="2">
    <location>
        <begin position="12"/>
        <end position="22"/>
    </location>
</feature>
<name>U1GJ95_ENDPU</name>
<dbReference type="PANTHER" id="PTHR31996:SF2">
    <property type="entry name" value="COILED-COIL DOMAIN-CONTAINING PROTEIN 115"/>
    <property type="match status" value="1"/>
</dbReference>
<sequence>MSKPPVLPTPPASSTSTSTSSSPSPPNAQETSDPISRLDALLEIYLDRLDTYQTLRAELSQTFSAGFLSLAPPLRRGGIRCAHESREEGEDPNEGQGRRRSHSSGGTIRYTTTEQLIPAGEDPDDTTPHSPVPSEMTAQALISPRDEKPSSTRTADPNTNTRLPRTSPSSLSPTQPPDHTTNPHPRSKSKSKKPPNPLNWYGVLVPASLRAAQTSFACAVGGPIPHLLNIQLEMTDLESRIRKLRAEAGLTRLTGQDDADDRWNADAER</sequence>
<dbReference type="GeneID" id="19243078"/>
<feature type="compositionally biased region" description="Low complexity" evidence="2">
    <location>
        <begin position="161"/>
        <end position="173"/>
    </location>
</feature>
<feature type="region of interest" description="Disordered" evidence="2">
    <location>
        <begin position="1"/>
        <end position="35"/>
    </location>
</feature>
<dbReference type="EMBL" id="KE721162">
    <property type="protein sequence ID" value="ERF71911.1"/>
    <property type="molecule type" value="Genomic_DNA"/>
</dbReference>
<dbReference type="OrthoDB" id="408631at2759"/>
<dbReference type="PANTHER" id="PTHR31996">
    <property type="entry name" value="COILED-COIL DOMAIN-CONTAINING PROTEIN 115"/>
    <property type="match status" value="1"/>
</dbReference>
<gene>
    <name evidence="3" type="ORF">EPUS_08227</name>
</gene>
<feature type="compositionally biased region" description="Polar residues" evidence="2">
    <location>
        <begin position="151"/>
        <end position="160"/>
    </location>
</feature>
<dbReference type="Pfam" id="PF21730">
    <property type="entry name" value="Vma22_CCDC115"/>
    <property type="match status" value="1"/>
</dbReference>
<dbReference type="HOGENOM" id="CLU_057721_0_0_1"/>
<dbReference type="GO" id="GO:1990871">
    <property type="term" value="C:Vma12-Vma22 assembly complex"/>
    <property type="evidence" value="ECO:0007669"/>
    <property type="project" value="TreeGrafter"/>
</dbReference>
<keyword evidence="4" id="KW-1185">Reference proteome</keyword>
<reference evidence="4" key="1">
    <citation type="journal article" date="2014" name="BMC Genomics">
        <title>Genome characteristics reveal the impact of lichenization on lichen-forming fungus Endocarpon pusillum Hedwig (Verrucariales, Ascomycota).</title>
        <authorList>
            <person name="Wang Y.-Y."/>
            <person name="Liu B."/>
            <person name="Zhang X.-Y."/>
            <person name="Zhou Q.-M."/>
            <person name="Zhang T."/>
            <person name="Li H."/>
            <person name="Yu Y.-F."/>
            <person name="Zhang X.-L."/>
            <person name="Hao X.-Y."/>
            <person name="Wang M."/>
            <person name="Wang L."/>
            <person name="Wei J.-C."/>
        </authorList>
    </citation>
    <scope>NUCLEOTIDE SEQUENCE [LARGE SCALE GENOMIC DNA]</scope>
    <source>
        <strain evidence="4">Z07020 / HMAS-L-300199</strain>
    </source>
</reference>
<dbReference type="InterPro" id="IPR040357">
    <property type="entry name" value="Vma22/CCDC115"/>
</dbReference>
<protein>
    <recommendedName>
        <fullName evidence="1">Vacuolar ATPase assembly protein VMA22</fullName>
    </recommendedName>
</protein>
<dbReference type="GO" id="GO:0051082">
    <property type="term" value="F:unfolded protein binding"/>
    <property type="evidence" value="ECO:0007669"/>
    <property type="project" value="TreeGrafter"/>
</dbReference>
<feature type="region of interest" description="Disordered" evidence="2">
    <location>
        <begin position="79"/>
        <end position="198"/>
    </location>
</feature>
<evidence type="ECO:0000256" key="1">
    <source>
        <dbReference type="ARBA" id="ARBA00093634"/>
    </source>
</evidence>
<feature type="compositionally biased region" description="Pro residues" evidence="2">
    <location>
        <begin position="1"/>
        <end position="11"/>
    </location>
</feature>
<dbReference type="GO" id="GO:0070072">
    <property type="term" value="P:vacuolar proton-transporting V-type ATPase complex assembly"/>
    <property type="evidence" value="ECO:0007669"/>
    <property type="project" value="InterPro"/>
</dbReference>
<organism evidence="3 4">
    <name type="scientific">Endocarpon pusillum (strain Z07020 / HMAS-L-300199)</name>
    <name type="common">Lichen-forming fungus</name>
    <dbReference type="NCBI Taxonomy" id="1263415"/>
    <lineage>
        <taxon>Eukaryota</taxon>
        <taxon>Fungi</taxon>
        <taxon>Dikarya</taxon>
        <taxon>Ascomycota</taxon>
        <taxon>Pezizomycotina</taxon>
        <taxon>Eurotiomycetes</taxon>
        <taxon>Chaetothyriomycetidae</taxon>
        <taxon>Verrucariales</taxon>
        <taxon>Verrucariaceae</taxon>
        <taxon>Endocarpon</taxon>
    </lineage>
</organism>